<feature type="non-terminal residue" evidence="2">
    <location>
        <position position="24"/>
    </location>
</feature>
<evidence type="ECO:0000313" key="2">
    <source>
        <dbReference type="EMBL" id="SVC26767.1"/>
    </source>
</evidence>
<organism evidence="2">
    <name type="scientific">marine metagenome</name>
    <dbReference type="NCBI Taxonomy" id="408172"/>
    <lineage>
        <taxon>unclassified sequences</taxon>
        <taxon>metagenomes</taxon>
        <taxon>ecological metagenomes</taxon>
    </lineage>
</organism>
<dbReference type="AlphaFoldDB" id="A0A382KVF8"/>
<evidence type="ECO:0000256" key="1">
    <source>
        <dbReference type="SAM" id="MobiDB-lite"/>
    </source>
</evidence>
<feature type="region of interest" description="Disordered" evidence="1">
    <location>
        <begin position="1"/>
        <end position="24"/>
    </location>
</feature>
<reference evidence="2" key="1">
    <citation type="submission" date="2018-05" db="EMBL/GenBank/DDBJ databases">
        <authorList>
            <person name="Lanie J.A."/>
            <person name="Ng W.-L."/>
            <person name="Kazmierczak K.M."/>
            <person name="Andrzejewski T.M."/>
            <person name="Davidsen T.M."/>
            <person name="Wayne K.J."/>
            <person name="Tettelin H."/>
            <person name="Glass J.I."/>
            <person name="Rusch D."/>
            <person name="Podicherti R."/>
            <person name="Tsui H.-C.T."/>
            <person name="Winkler M.E."/>
        </authorList>
    </citation>
    <scope>NUCLEOTIDE SEQUENCE</scope>
</reference>
<protein>
    <submittedName>
        <fullName evidence="2">Uncharacterized protein</fullName>
    </submittedName>
</protein>
<proteinExistence type="predicted"/>
<accession>A0A382KVF8</accession>
<dbReference type="EMBL" id="UINC01082211">
    <property type="protein sequence ID" value="SVC26767.1"/>
    <property type="molecule type" value="Genomic_DNA"/>
</dbReference>
<gene>
    <name evidence="2" type="ORF">METZ01_LOCUS279621</name>
</gene>
<sequence>MANLVNKSFDNPDDLVPWDANPDK</sequence>
<name>A0A382KVF8_9ZZZZ</name>